<feature type="disulfide bond" description="Redox-active" evidence="7">
    <location>
        <begin position="41"/>
        <end position="46"/>
    </location>
</feature>
<dbReference type="OrthoDB" id="9800167at2"/>
<keyword evidence="3 6" id="KW-0274">FAD</keyword>
<evidence type="ECO:0000256" key="6">
    <source>
        <dbReference type="PIRSR" id="PIRSR000350-3"/>
    </source>
</evidence>
<dbReference type="GO" id="GO:0050660">
    <property type="term" value="F:flavin adenine dinucleotide binding"/>
    <property type="evidence" value="ECO:0007669"/>
    <property type="project" value="TreeGrafter"/>
</dbReference>
<dbReference type="RefSeq" id="WP_062545631.1">
    <property type="nucleotide sequence ID" value="NZ_CP012643.1"/>
</dbReference>
<evidence type="ECO:0000259" key="9">
    <source>
        <dbReference type="Pfam" id="PF07992"/>
    </source>
</evidence>
<dbReference type="AlphaFoldDB" id="A0A0P0C6U6"/>
<evidence type="ECO:0000256" key="5">
    <source>
        <dbReference type="PIRSR" id="PIRSR000350-2"/>
    </source>
</evidence>
<feature type="binding site" evidence="6">
    <location>
        <position position="311"/>
    </location>
    <ligand>
        <name>FAD</name>
        <dbReference type="ChEBI" id="CHEBI:57692"/>
    </ligand>
</feature>
<dbReference type="PANTHER" id="PTHR43014">
    <property type="entry name" value="MERCURIC REDUCTASE"/>
    <property type="match status" value="1"/>
</dbReference>
<dbReference type="InterPro" id="IPR023753">
    <property type="entry name" value="FAD/NAD-binding_dom"/>
</dbReference>
<evidence type="ECO:0000259" key="8">
    <source>
        <dbReference type="Pfam" id="PF02852"/>
    </source>
</evidence>
<dbReference type="Gene3D" id="3.30.390.30">
    <property type="match status" value="1"/>
</dbReference>
<dbReference type="Proteomes" id="UP000061382">
    <property type="component" value="Chromosome"/>
</dbReference>
<dbReference type="PANTHER" id="PTHR43014:SF2">
    <property type="entry name" value="MERCURIC REDUCTASE"/>
    <property type="match status" value="1"/>
</dbReference>
<reference evidence="10 11" key="1">
    <citation type="submission" date="2015-08" db="EMBL/GenBank/DDBJ databases">
        <title>Complete genome sequence of Rufibacter tibetensis strain 1351t, a radiation-resistant bacterium from tibet plateau.</title>
        <authorList>
            <person name="Dai J."/>
        </authorList>
    </citation>
    <scope>NUCLEOTIDE SEQUENCE [LARGE SCALE GENOMIC DNA]</scope>
    <source>
        <strain evidence="10 11">1351</strain>
    </source>
</reference>
<feature type="binding site" evidence="6">
    <location>
        <position position="270"/>
    </location>
    <ligand>
        <name>NAD(+)</name>
        <dbReference type="ChEBI" id="CHEBI:57540"/>
    </ligand>
</feature>
<dbReference type="SUPFAM" id="SSF51905">
    <property type="entry name" value="FAD/NAD(P)-binding domain"/>
    <property type="match status" value="1"/>
</dbReference>
<keyword evidence="4" id="KW-0560">Oxidoreductase</keyword>
<evidence type="ECO:0000256" key="3">
    <source>
        <dbReference type="ARBA" id="ARBA00022827"/>
    </source>
</evidence>
<evidence type="ECO:0000256" key="1">
    <source>
        <dbReference type="ARBA" id="ARBA00007532"/>
    </source>
</evidence>
<evidence type="ECO:0000256" key="2">
    <source>
        <dbReference type="ARBA" id="ARBA00022630"/>
    </source>
</evidence>
<feature type="binding site" evidence="6">
    <location>
        <begin position="180"/>
        <end position="187"/>
    </location>
    <ligand>
        <name>NAD(+)</name>
        <dbReference type="ChEBI" id="CHEBI:57540"/>
    </ligand>
</feature>
<accession>A0A0P0C6U6</accession>
<dbReference type="FunFam" id="3.30.390.30:FF:000001">
    <property type="entry name" value="Dihydrolipoyl dehydrogenase"/>
    <property type="match status" value="1"/>
</dbReference>
<dbReference type="Pfam" id="PF02852">
    <property type="entry name" value="Pyr_redox_dim"/>
    <property type="match status" value="1"/>
</dbReference>
<feature type="active site" description="Proton acceptor" evidence="5">
    <location>
        <position position="444"/>
    </location>
</feature>
<dbReference type="KEGG" id="rti:DC20_20890"/>
<feature type="domain" description="Pyridine nucleotide-disulphide oxidoreductase dimerisation" evidence="8">
    <location>
        <begin position="346"/>
        <end position="453"/>
    </location>
</feature>
<name>A0A0P0C6U6_9BACT</name>
<dbReference type="InterPro" id="IPR001100">
    <property type="entry name" value="Pyr_nuc-diS_OxRdtase"/>
</dbReference>
<keyword evidence="11" id="KW-1185">Reference proteome</keyword>
<comment type="similarity">
    <text evidence="1">Belongs to the class-I pyridine nucleotide-disulfide oxidoreductase family.</text>
</comment>
<feature type="binding site" evidence="6">
    <location>
        <position position="50"/>
    </location>
    <ligand>
        <name>FAD</name>
        <dbReference type="ChEBI" id="CHEBI:57692"/>
    </ligand>
</feature>
<dbReference type="PIRSF" id="PIRSF000350">
    <property type="entry name" value="Mercury_reductase_MerA"/>
    <property type="match status" value="1"/>
</dbReference>
<dbReference type="STRING" id="512763.DC20_20890"/>
<keyword evidence="6" id="KW-0547">Nucleotide-binding</keyword>
<comment type="cofactor">
    <cofactor evidence="6">
        <name>FAD</name>
        <dbReference type="ChEBI" id="CHEBI:57692"/>
    </cofactor>
    <text evidence="6">Binds 1 FAD per subunit.</text>
</comment>
<dbReference type="Gene3D" id="3.50.50.60">
    <property type="entry name" value="FAD/NAD(P)-binding domain"/>
    <property type="match status" value="2"/>
</dbReference>
<dbReference type="InterPro" id="IPR004099">
    <property type="entry name" value="Pyr_nucl-diS_OxRdtase_dimer"/>
</dbReference>
<evidence type="ECO:0000256" key="4">
    <source>
        <dbReference type="ARBA" id="ARBA00023002"/>
    </source>
</evidence>
<protein>
    <submittedName>
        <fullName evidence="10">Mercuric reductase</fullName>
    </submittedName>
</protein>
<gene>
    <name evidence="10" type="ORF">DC20_20890</name>
</gene>
<sequence>MKQYEAIIIGSGQGGTPLAMKLAQQGWNVALVEKQYAGGTCVNVGCTPTKTMIASAKVAYTVAQAGKWGVEVNDFKLHLPAVLERKRKVVESFRQGSEKGMEETENLCFIRGEASFIDRKTLRVTLKDGGEETLSANKIFIDVGTRAALPDVAGLRETDYLTSTTLLELEEVPERLIILGGGYIGLEFGQMYRRFGSQVTILDHNQRLLPREDEDIAAEVLKFLEAEGIQVITGAQTTKVQKEGKYLNVTLKIGDEERIITGSHILVSAGRTPNTDTLNLPAAGVELDKRGYIKANDRLETSAPGIYAIGDVKGGPAFTHISYNDYLILYENLVEGKNDSIQNRMVPYTMFTDPQLGRVGITEQEARKSNLNIKVATLPMAHVARAIEIGDTRGMMKAIVDAGTGKILGVAIVGQEGGEVMSVLQMAMVGNVTWRQIKDMVFAHPLYAESLNTLFMKLEKEE</sequence>
<evidence type="ECO:0000256" key="7">
    <source>
        <dbReference type="PIRSR" id="PIRSR000350-4"/>
    </source>
</evidence>
<feature type="domain" description="FAD/NAD(P)-binding" evidence="9">
    <location>
        <begin position="5"/>
        <end position="322"/>
    </location>
</feature>
<organism evidence="10 11">
    <name type="scientific">Rufibacter tibetensis</name>
    <dbReference type="NCBI Taxonomy" id="512763"/>
    <lineage>
        <taxon>Bacteria</taxon>
        <taxon>Pseudomonadati</taxon>
        <taxon>Bacteroidota</taxon>
        <taxon>Cytophagia</taxon>
        <taxon>Cytophagales</taxon>
        <taxon>Hymenobacteraceae</taxon>
        <taxon>Rufibacter</taxon>
    </lineage>
</organism>
<keyword evidence="6" id="KW-0520">NAD</keyword>
<dbReference type="InterPro" id="IPR016156">
    <property type="entry name" value="FAD/NAD-linked_Rdtase_dimer_sf"/>
</dbReference>
<evidence type="ECO:0000313" key="11">
    <source>
        <dbReference type="Proteomes" id="UP000061382"/>
    </source>
</evidence>
<dbReference type="SUPFAM" id="SSF55424">
    <property type="entry name" value="FAD/NAD-linked reductases, dimerisation (C-terminal) domain"/>
    <property type="match status" value="1"/>
</dbReference>
<dbReference type="InterPro" id="IPR036188">
    <property type="entry name" value="FAD/NAD-bd_sf"/>
</dbReference>
<dbReference type="PRINTS" id="PR00368">
    <property type="entry name" value="FADPNR"/>
</dbReference>
<dbReference type="EMBL" id="CP012643">
    <property type="protein sequence ID" value="ALJ00996.1"/>
    <property type="molecule type" value="Genomic_DNA"/>
</dbReference>
<proteinExistence type="inferred from homology"/>
<evidence type="ECO:0000313" key="10">
    <source>
        <dbReference type="EMBL" id="ALJ00996.1"/>
    </source>
</evidence>
<dbReference type="PRINTS" id="PR00411">
    <property type="entry name" value="PNDRDTASEI"/>
</dbReference>
<dbReference type="GO" id="GO:0003955">
    <property type="term" value="F:NAD(P)H dehydrogenase (quinone) activity"/>
    <property type="evidence" value="ECO:0007669"/>
    <property type="project" value="TreeGrafter"/>
</dbReference>
<dbReference type="PATRIC" id="fig|512763.3.peg.4592"/>
<keyword evidence="2" id="KW-0285">Flavoprotein</keyword>
<dbReference type="Pfam" id="PF07992">
    <property type="entry name" value="Pyr_redox_2"/>
    <property type="match status" value="1"/>
</dbReference>